<keyword evidence="2" id="KW-0812">Transmembrane</keyword>
<evidence type="ECO:0008006" key="6">
    <source>
        <dbReference type="Google" id="ProtNLM"/>
    </source>
</evidence>
<feature type="transmembrane region" description="Helical" evidence="2">
    <location>
        <begin position="144"/>
        <end position="164"/>
    </location>
</feature>
<feature type="transmembrane region" description="Helical" evidence="2">
    <location>
        <begin position="255"/>
        <end position="282"/>
    </location>
</feature>
<keyword evidence="3" id="KW-0732">Signal</keyword>
<accession>A0A1Q9DBS2</accession>
<reference evidence="4 5" key="1">
    <citation type="submission" date="2016-02" db="EMBL/GenBank/DDBJ databases">
        <title>Genome analysis of coral dinoflagellate symbionts highlights evolutionary adaptations to a symbiotic lifestyle.</title>
        <authorList>
            <person name="Aranda M."/>
            <person name="Li Y."/>
            <person name="Liew Y.J."/>
            <person name="Baumgarten S."/>
            <person name="Simakov O."/>
            <person name="Wilson M."/>
            <person name="Piel J."/>
            <person name="Ashoor H."/>
            <person name="Bougouffa S."/>
            <person name="Bajic V.B."/>
            <person name="Ryu T."/>
            <person name="Ravasi T."/>
            <person name="Bayer T."/>
            <person name="Micklem G."/>
            <person name="Kim H."/>
            <person name="Bhak J."/>
            <person name="Lajeunesse T.C."/>
            <person name="Voolstra C.R."/>
        </authorList>
    </citation>
    <scope>NUCLEOTIDE SEQUENCE [LARGE SCALE GENOMIC DNA]</scope>
    <source>
        <strain evidence="4 5">CCMP2467</strain>
    </source>
</reference>
<name>A0A1Q9DBS2_SYMMI</name>
<organism evidence="4 5">
    <name type="scientific">Symbiodinium microadriaticum</name>
    <name type="common">Dinoflagellate</name>
    <name type="synonym">Zooxanthella microadriatica</name>
    <dbReference type="NCBI Taxonomy" id="2951"/>
    <lineage>
        <taxon>Eukaryota</taxon>
        <taxon>Sar</taxon>
        <taxon>Alveolata</taxon>
        <taxon>Dinophyceae</taxon>
        <taxon>Suessiales</taxon>
        <taxon>Symbiodiniaceae</taxon>
        <taxon>Symbiodinium</taxon>
    </lineage>
</organism>
<feature type="transmembrane region" description="Helical" evidence="2">
    <location>
        <begin position="198"/>
        <end position="220"/>
    </location>
</feature>
<feature type="transmembrane region" description="Helical" evidence="2">
    <location>
        <begin position="171"/>
        <end position="192"/>
    </location>
</feature>
<proteinExistence type="predicted"/>
<sequence length="386" mass="41706">MFAMFALMTFTIVVVVVHSPPEHVKVSSSSRLCCSRLRSQSDAWWPRRKRCGPFVEGQYGGLVARSPAWRVPPPLGLHPPGLGAQTAGFPFRLQAAAVTPLGACQRQIRLRGRHGSPRADGGPRCVTAVSRPPRKNPTSAMLELHFRVIIIIVVMLIFVLLLLLPLLTLGIIIIITAVMIMVIIIIIMLIFILLLLALVIIIIIIIIIITIITIIIIIIIIISSFLILVLILTLILILLLALALGISISTTITNITIIIIIIMIIVINIVIVIITTTIILIALRGDGEVVENPIVIPTLLAIVGGLAVGVALARAIEVAGTASQERGNVSEGLKAQLSADAGMEDVEDDESDGRSELLESMKKAQGISEEEVKKLKKAKVDDDDGW</sequence>
<feature type="region of interest" description="Disordered" evidence="1">
    <location>
        <begin position="339"/>
        <end position="368"/>
    </location>
</feature>
<feature type="compositionally biased region" description="Acidic residues" evidence="1">
    <location>
        <begin position="342"/>
        <end position="351"/>
    </location>
</feature>
<evidence type="ECO:0000313" key="5">
    <source>
        <dbReference type="Proteomes" id="UP000186817"/>
    </source>
</evidence>
<evidence type="ECO:0000256" key="1">
    <source>
        <dbReference type="SAM" id="MobiDB-lite"/>
    </source>
</evidence>
<protein>
    <recommendedName>
        <fullName evidence="6">ABC transmembrane type-1 domain-containing protein</fullName>
    </recommendedName>
</protein>
<feature type="chain" id="PRO_5012728796" description="ABC transmembrane type-1 domain-containing protein" evidence="3">
    <location>
        <begin position="19"/>
        <end position="386"/>
    </location>
</feature>
<gene>
    <name evidence="4" type="ORF">AK812_SmicGene25493</name>
</gene>
<dbReference type="AlphaFoldDB" id="A0A1Q9DBS2"/>
<dbReference type="Proteomes" id="UP000186817">
    <property type="component" value="Unassembled WGS sequence"/>
</dbReference>
<feature type="compositionally biased region" description="Basic and acidic residues" evidence="1">
    <location>
        <begin position="352"/>
        <end position="362"/>
    </location>
</feature>
<evidence type="ECO:0000313" key="4">
    <source>
        <dbReference type="EMBL" id="OLP92664.1"/>
    </source>
</evidence>
<keyword evidence="2" id="KW-1133">Transmembrane helix</keyword>
<dbReference type="EMBL" id="LSRX01000611">
    <property type="protein sequence ID" value="OLP92664.1"/>
    <property type="molecule type" value="Genomic_DNA"/>
</dbReference>
<dbReference type="OrthoDB" id="10605052at2759"/>
<keyword evidence="2" id="KW-0472">Membrane</keyword>
<feature type="transmembrane region" description="Helical" evidence="2">
    <location>
        <begin position="227"/>
        <end position="249"/>
    </location>
</feature>
<feature type="signal peptide" evidence="3">
    <location>
        <begin position="1"/>
        <end position="18"/>
    </location>
</feature>
<evidence type="ECO:0000256" key="3">
    <source>
        <dbReference type="SAM" id="SignalP"/>
    </source>
</evidence>
<evidence type="ECO:0000256" key="2">
    <source>
        <dbReference type="SAM" id="Phobius"/>
    </source>
</evidence>
<keyword evidence="5" id="KW-1185">Reference proteome</keyword>
<comment type="caution">
    <text evidence="4">The sequence shown here is derived from an EMBL/GenBank/DDBJ whole genome shotgun (WGS) entry which is preliminary data.</text>
</comment>
<feature type="transmembrane region" description="Helical" evidence="2">
    <location>
        <begin position="294"/>
        <end position="316"/>
    </location>
</feature>